<dbReference type="KEGG" id="mey:TM49_17930"/>
<dbReference type="HOGENOM" id="CLU_658732_0_0_5"/>
<accession>A0A0D5LSQ6</accession>
<evidence type="ECO:0000313" key="2">
    <source>
        <dbReference type="Proteomes" id="UP000032611"/>
    </source>
</evidence>
<dbReference type="AlphaFoldDB" id="A0A0D5LSQ6"/>
<dbReference type="InterPro" id="IPR029062">
    <property type="entry name" value="Class_I_gatase-like"/>
</dbReference>
<sequence>MTILYVKSSYEGPAATFRQAAADGHLVIVEQSDLKPEQLTQSDGLITSNQLDQDATLRLKPALDRFLAKGGRWFFNGHMVRPLVDGMEQYRPIRAPKRADFDLQAVNAHPIFDGIDLKRLETNRNVAGFYGRGCNPLPRGAVAVNGLGPAQVPVDWVWEREGGGRIFSHAGNDLATMGREWELPATLAARIIDWVSGGVCVDRLTARQTGGRYLEALAEAETYPGHHASAEDGRLVLPSSGCYYHIHSLEGARYGGHFDVVTAPEALSSTLKPADALWVPCRTPAQRMIAVRPVIADHLQAGGTVVALGESLSHLWLSHVDFIQTPTNWWWWLGENADLGVRIAAPGHPLMAGMTDRDVTWHLHGWFNPPEGAEVLVRDGEGRAVLYIDEVSTPGRMIVSSLDPMFHHGSHFMPATTRFLDRFVPNLKDFLDA</sequence>
<dbReference type="EMBL" id="CP010803">
    <property type="protein sequence ID" value="AJY47126.1"/>
    <property type="molecule type" value="Genomic_DNA"/>
</dbReference>
<protein>
    <submittedName>
        <fullName evidence="1">Uncharacterized protein</fullName>
    </submittedName>
</protein>
<dbReference type="SUPFAM" id="SSF52317">
    <property type="entry name" value="Class I glutamine amidotransferase-like"/>
    <property type="match status" value="1"/>
</dbReference>
<dbReference type="STRING" id="1486262.TM49_17930"/>
<gene>
    <name evidence="1" type="ORF">TM49_17930</name>
</gene>
<proteinExistence type="predicted"/>
<name>A0A0D5LSQ6_MAREN</name>
<dbReference type="RefSeq" id="WP_045683261.1">
    <property type="nucleotide sequence ID" value="NZ_CP010803.1"/>
</dbReference>
<evidence type="ECO:0000313" key="1">
    <source>
        <dbReference type="EMBL" id="AJY47126.1"/>
    </source>
</evidence>
<organism evidence="1 2">
    <name type="scientific">Martelella endophytica</name>
    <dbReference type="NCBI Taxonomy" id="1486262"/>
    <lineage>
        <taxon>Bacteria</taxon>
        <taxon>Pseudomonadati</taxon>
        <taxon>Pseudomonadota</taxon>
        <taxon>Alphaproteobacteria</taxon>
        <taxon>Hyphomicrobiales</taxon>
        <taxon>Aurantimonadaceae</taxon>
        <taxon>Martelella</taxon>
    </lineage>
</organism>
<dbReference type="Proteomes" id="UP000032611">
    <property type="component" value="Chromosome"/>
</dbReference>
<reference evidence="1 2" key="1">
    <citation type="journal article" date="2015" name="Genome Announc.">
        <title>Complete genome sequence of Martelella endophytica YC6887, which has antifungal activity associated with a halophyte.</title>
        <authorList>
            <person name="Khan A."/>
            <person name="Khan H."/>
            <person name="Chung E.J."/>
            <person name="Hossain M.T."/>
            <person name="Chung Y.R."/>
        </authorList>
    </citation>
    <scope>NUCLEOTIDE SEQUENCE [LARGE SCALE GENOMIC DNA]</scope>
    <source>
        <strain evidence="1">YC6887</strain>
    </source>
</reference>
<dbReference type="PATRIC" id="fig|1486262.3.peg.3708"/>
<keyword evidence="2" id="KW-1185">Reference proteome</keyword>